<organism evidence="1 2">
    <name type="scientific">Alistipes finegoldii</name>
    <dbReference type="NCBI Taxonomy" id="214856"/>
    <lineage>
        <taxon>Bacteria</taxon>
        <taxon>Pseudomonadati</taxon>
        <taxon>Bacteroidota</taxon>
        <taxon>Bacteroidia</taxon>
        <taxon>Bacteroidales</taxon>
        <taxon>Rikenellaceae</taxon>
        <taxon>Alistipes</taxon>
    </lineage>
</organism>
<protein>
    <submittedName>
        <fullName evidence="1">Uncharacterized protein</fullName>
    </submittedName>
</protein>
<evidence type="ECO:0000313" key="1">
    <source>
        <dbReference type="EMBL" id="GKI17761.1"/>
    </source>
</evidence>
<evidence type="ECO:0000313" key="2">
    <source>
        <dbReference type="Proteomes" id="UP001055105"/>
    </source>
</evidence>
<name>A0AA37KT37_9BACT</name>
<dbReference type="RefSeq" id="WP_022044283.1">
    <property type="nucleotide sequence ID" value="NZ_AP025581.1"/>
</dbReference>
<dbReference type="EMBL" id="BQOL01000001">
    <property type="protein sequence ID" value="GKI17761.1"/>
    <property type="molecule type" value="Genomic_DNA"/>
</dbReference>
<accession>A0AA37KT37</accession>
<dbReference type="AlphaFoldDB" id="A0AA37KT37"/>
<sequence>MTIKTCKFRIGDVYLFHTTDPGCDSRTSLWGIVGNRDAENRICLETSSADLRKYNYWTFLPAEYQFCRLSTREELRDFSFNLNRN</sequence>
<gene>
    <name evidence="1" type="ORF">CE91St16_06690</name>
</gene>
<comment type="caution">
    <text evidence="1">The sequence shown here is derived from an EMBL/GenBank/DDBJ whole genome shotgun (WGS) entry which is preliminary data.</text>
</comment>
<proteinExistence type="predicted"/>
<reference evidence="1" key="1">
    <citation type="submission" date="2022-01" db="EMBL/GenBank/DDBJ databases">
        <title>Novel bile acid biosynthetic pathways are enriched in the microbiome of centenarians.</title>
        <authorList>
            <person name="Sato Y."/>
            <person name="Atarashi K."/>
            <person name="Plichta R.D."/>
            <person name="Arai Y."/>
            <person name="Sasajima S."/>
            <person name="Kearney M.S."/>
            <person name="Suda W."/>
            <person name="Takeshita K."/>
            <person name="Sasaki T."/>
            <person name="Okamoto S."/>
            <person name="Skelly N.A."/>
            <person name="Okamura Y."/>
            <person name="Vlamakis H."/>
            <person name="Li Y."/>
            <person name="Tanoue T."/>
            <person name="Takei H."/>
            <person name="Nittono H."/>
            <person name="Narushima S."/>
            <person name="Irie J."/>
            <person name="Itoh H."/>
            <person name="Moriya K."/>
            <person name="Sugiura Y."/>
            <person name="Suematsu M."/>
            <person name="Moritoki N."/>
            <person name="Shibata S."/>
            <person name="Littman R.D."/>
            <person name="Fischbach A.M."/>
            <person name="Uwamino Y."/>
            <person name="Inoue T."/>
            <person name="Honda A."/>
            <person name="Hattori M."/>
            <person name="Murai T."/>
            <person name="Xavier J.R."/>
            <person name="Hirose N."/>
            <person name="Honda K."/>
        </authorList>
    </citation>
    <scope>NUCLEOTIDE SEQUENCE</scope>
    <source>
        <strain evidence="1">CE91-St16</strain>
    </source>
</reference>
<dbReference type="Proteomes" id="UP001055105">
    <property type="component" value="Unassembled WGS sequence"/>
</dbReference>